<dbReference type="NCBIfam" id="NF010709">
    <property type="entry name" value="PRK14111.1"/>
    <property type="match status" value="1"/>
</dbReference>
<sequence>MASFREIRGRIRSVKNISQITRAMEMVAASRMRRAIQRVTATRPYTERINAVIANLAGVAGRAEGEERFPLLDQRPITRVAIILVTPDKGLCGALNSNIIRRASRYMLNEAGVPVEVITVGKKGRDFMVRYRRDVVAEFTAIGDYPTLDQIAPIAQVAVDDFISGKVDAVHLVYTRFINTLSQRAEVQQLLPVRAPEGEAAATDFIFEPSPGAVLNALLPRYVDQQVYRAILESIASEQSARMVAMRNATDNARDLVSELTLSLNKARQARITNEVSEISAGAAALV</sequence>
<dbReference type="Gene3D" id="1.10.287.80">
    <property type="entry name" value="ATP synthase, gamma subunit, helix hairpin domain"/>
    <property type="match status" value="1"/>
</dbReference>
<feature type="non-terminal residue" evidence="10">
    <location>
        <position position="287"/>
    </location>
</feature>
<dbReference type="GO" id="GO:0045259">
    <property type="term" value="C:proton-transporting ATP synthase complex"/>
    <property type="evidence" value="ECO:0007669"/>
    <property type="project" value="UniProtKB-KW"/>
</dbReference>
<keyword evidence="8" id="KW-0139">CF(1)</keyword>
<evidence type="ECO:0000313" key="10">
    <source>
        <dbReference type="EMBL" id="CAA9578191.1"/>
    </source>
</evidence>
<evidence type="ECO:0000256" key="5">
    <source>
        <dbReference type="ARBA" id="ARBA00022781"/>
    </source>
</evidence>
<dbReference type="InterPro" id="IPR023632">
    <property type="entry name" value="ATP_synth_F1_gsu_CS"/>
</dbReference>
<comment type="similarity">
    <text evidence="3">Belongs to the ATPase gamma chain family.</text>
</comment>
<organism evidence="10">
    <name type="scientific">uncultured Thermomicrobiales bacterium</name>
    <dbReference type="NCBI Taxonomy" id="1645740"/>
    <lineage>
        <taxon>Bacteria</taxon>
        <taxon>Pseudomonadati</taxon>
        <taxon>Thermomicrobiota</taxon>
        <taxon>Thermomicrobia</taxon>
        <taxon>Thermomicrobiales</taxon>
        <taxon>environmental samples</taxon>
    </lineage>
</organism>
<dbReference type="AlphaFoldDB" id="A0A6J4VHP3"/>
<dbReference type="CDD" id="cd12151">
    <property type="entry name" value="F1-ATPase_gamma"/>
    <property type="match status" value="1"/>
</dbReference>
<keyword evidence="5" id="KW-0375">Hydrogen ion transport</keyword>
<dbReference type="SUPFAM" id="SSF52943">
    <property type="entry name" value="ATP synthase (F1-ATPase), gamma subunit"/>
    <property type="match status" value="1"/>
</dbReference>
<dbReference type="HAMAP" id="MF_00815">
    <property type="entry name" value="ATP_synth_gamma_bact"/>
    <property type="match status" value="1"/>
</dbReference>
<dbReference type="PROSITE" id="PS00153">
    <property type="entry name" value="ATPASE_GAMMA"/>
    <property type="match status" value="1"/>
</dbReference>
<dbReference type="Gene3D" id="3.40.1380.10">
    <property type="match status" value="1"/>
</dbReference>
<dbReference type="NCBIfam" id="TIGR01146">
    <property type="entry name" value="ATPsyn_F1gamma"/>
    <property type="match status" value="1"/>
</dbReference>
<reference evidence="10" key="1">
    <citation type="submission" date="2020-02" db="EMBL/GenBank/DDBJ databases">
        <authorList>
            <person name="Meier V. D."/>
        </authorList>
    </citation>
    <scope>NUCLEOTIDE SEQUENCE</scope>
    <source>
        <strain evidence="10">AVDCRST_MAG18</strain>
    </source>
</reference>
<evidence type="ECO:0000256" key="7">
    <source>
        <dbReference type="ARBA" id="ARBA00023136"/>
    </source>
</evidence>
<evidence type="ECO:0000256" key="6">
    <source>
        <dbReference type="ARBA" id="ARBA00023065"/>
    </source>
</evidence>
<dbReference type="PANTHER" id="PTHR11693:SF22">
    <property type="entry name" value="ATP SYNTHASE SUBUNIT GAMMA, MITOCHONDRIAL"/>
    <property type="match status" value="1"/>
</dbReference>
<dbReference type="Pfam" id="PF00231">
    <property type="entry name" value="ATP-synt"/>
    <property type="match status" value="1"/>
</dbReference>
<dbReference type="InterPro" id="IPR035968">
    <property type="entry name" value="ATP_synth_F1_ATPase_gsu"/>
</dbReference>
<evidence type="ECO:0000256" key="4">
    <source>
        <dbReference type="ARBA" id="ARBA00022448"/>
    </source>
</evidence>
<evidence type="ECO:0000256" key="2">
    <source>
        <dbReference type="ARBA" id="ARBA00004170"/>
    </source>
</evidence>
<name>A0A6J4VHP3_9BACT</name>
<dbReference type="InterPro" id="IPR000131">
    <property type="entry name" value="ATP_synth_F1_gsu"/>
</dbReference>
<comment type="function">
    <text evidence="1">Produces ATP from ADP in the presence of a proton gradient across the membrane. The gamma chain is believed to be important in regulating ATPase activity and the flow of protons through the CF(0) complex.</text>
</comment>
<accession>A0A6J4VHP3</accession>
<keyword evidence="6" id="KW-0406">Ion transport</keyword>
<evidence type="ECO:0000256" key="9">
    <source>
        <dbReference type="ARBA" id="ARBA00023310"/>
    </source>
</evidence>
<dbReference type="PANTHER" id="PTHR11693">
    <property type="entry name" value="ATP SYNTHASE GAMMA CHAIN"/>
    <property type="match status" value="1"/>
</dbReference>
<evidence type="ECO:0000256" key="3">
    <source>
        <dbReference type="ARBA" id="ARBA00007681"/>
    </source>
</evidence>
<keyword evidence="10" id="KW-0378">Hydrolase</keyword>
<comment type="subcellular location">
    <subcellularLocation>
        <location evidence="2">Membrane</location>
        <topology evidence="2">Peripheral membrane protein</topology>
    </subcellularLocation>
</comment>
<protein>
    <submittedName>
        <fullName evidence="10">ATP synthase gamma chain</fullName>
        <ecNumber evidence="10">3.6.3.14</ecNumber>
    </submittedName>
</protein>
<dbReference type="GO" id="GO:0016787">
    <property type="term" value="F:hydrolase activity"/>
    <property type="evidence" value="ECO:0007669"/>
    <property type="project" value="UniProtKB-KW"/>
</dbReference>
<keyword evidence="7" id="KW-0472">Membrane</keyword>
<dbReference type="GO" id="GO:0046933">
    <property type="term" value="F:proton-transporting ATP synthase activity, rotational mechanism"/>
    <property type="evidence" value="ECO:0007669"/>
    <property type="project" value="InterPro"/>
</dbReference>
<evidence type="ECO:0000256" key="8">
    <source>
        <dbReference type="ARBA" id="ARBA00023196"/>
    </source>
</evidence>
<dbReference type="EMBL" id="CADCWN010000213">
    <property type="protein sequence ID" value="CAA9578191.1"/>
    <property type="molecule type" value="Genomic_DNA"/>
</dbReference>
<evidence type="ECO:0000256" key="1">
    <source>
        <dbReference type="ARBA" id="ARBA00003456"/>
    </source>
</evidence>
<dbReference type="PRINTS" id="PR00126">
    <property type="entry name" value="ATPASEGAMMA"/>
</dbReference>
<proteinExistence type="inferred from homology"/>
<gene>
    <name evidence="10" type="ORF">AVDCRST_MAG18-2791</name>
</gene>
<keyword evidence="9" id="KW-0066">ATP synthesis</keyword>
<keyword evidence="4" id="KW-0813">Transport</keyword>
<dbReference type="EC" id="3.6.3.14" evidence="10"/>